<comment type="caution">
    <text evidence="3">The sequence shown here is derived from an EMBL/GenBank/DDBJ whole genome shotgun (WGS) entry which is preliminary data.</text>
</comment>
<feature type="compositionally biased region" description="Basic and acidic residues" evidence="1">
    <location>
        <begin position="23"/>
        <end position="32"/>
    </location>
</feature>
<gene>
    <name evidence="3" type="ORF">BZL29_7986</name>
</gene>
<organism evidence="3 4">
    <name type="scientific">Mycobacterium kansasii</name>
    <dbReference type="NCBI Taxonomy" id="1768"/>
    <lineage>
        <taxon>Bacteria</taxon>
        <taxon>Bacillati</taxon>
        <taxon>Actinomycetota</taxon>
        <taxon>Actinomycetes</taxon>
        <taxon>Mycobacteriales</taxon>
        <taxon>Mycobacteriaceae</taxon>
        <taxon>Mycobacterium</taxon>
    </lineage>
</organism>
<evidence type="ECO:0000259" key="2">
    <source>
        <dbReference type="Pfam" id="PF24088"/>
    </source>
</evidence>
<dbReference type="InterPro" id="IPR055797">
    <property type="entry name" value="DUF7373"/>
</dbReference>
<accession>A0A1V3WE01</accession>
<dbReference type="Pfam" id="PF24088">
    <property type="entry name" value="DUF7373"/>
    <property type="match status" value="1"/>
</dbReference>
<feature type="domain" description="DUF7373" evidence="2">
    <location>
        <begin position="3"/>
        <end position="36"/>
    </location>
</feature>
<sequence length="59" mass="6322">MMLRNAVVRFADPATATTAAQGMHDRSLHMPRDPAPPPSSPHLNKPSPSPVTPRPPGRC</sequence>
<evidence type="ECO:0000313" key="4">
    <source>
        <dbReference type="Proteomes" id="UP000188532"/>
    </source>
</evidence>
<name>A0A1V3WE01_MYCKA</name>
<dbReference type="AlphaFoldDB" id="A0A1V3WE01"/>
<feature type="region of interest" description="Disordered" evidence="1">
    <location>
        <begin position="1"/>
        <end position="59"/>
    </location>
</feature>
<dbReference type="Proteomes" id="UP000188532">
    <property type="component" value="Unassembled WGS sequence"/>
</dbReference>
<evidence type="ECO:0000313" key="3">
    <source>
        <dbReference type="EMBL" id="OOK65170.1"/>
    </source>
</evidence>
<dbReference type="EMBL" id="MVBN01000011">
    <property type="protein sequence ID" value="OOK65170.1"/>
    <property type="molecule type" value="Genomic_DNA"/>
</dbReference>
<reference evidence="3 4" key="1">
    <citation type="submission" date="2017-02" db="EMBL/GenBank/DDBJ databases">
        <title>Complete genome sequences of Mycobacterium kansasii strains isolated from rhesus macaques.</title>
        <authorList>
            <person name="Panda A."/>
            <person name="Nagaraj S."/>
            <person name="Zhao X."/>
            <person name="Tettelin H."/>
            <person name="Detolla L.J."/>
        </authorList>
    </citation>
    <scope>NUCLEOTIDE SEQUENCE [LARGE SCALE GENOMIC DNA]</scope>
    <source>
        <strain evidence="3 4">11-3469</strain>
    </source>
</reference>
<proteinExistence type="predicted"/>
<feature type="compositionally biased region" description="Pro residues" evidence="1">
    <location>
        <begin position="47"/>
        <end position="59"/>
    </location>
</feature>
<protein>
    <recommendedName>
        <fullName evidence="2">DUF7373 domain-containing protein</fullName>
    </recommendedName>
</protein>
<evidence type="ECO:0000256" key="1">
    <source>
        <dbReference type="SAM" id="MobiDB-lite"/>
    </source>
</evidence>